<evidence type="ECO:0000259" key="4">
    <source>
        <dbReference type="PROSITE" id="PS50158"/>
    </source>
</evidence>
<dbReference type="Proteomes" id="UP000030669">
    <property type="component" value="Unassembled WGS sequence"/>
</dbReference>
<dbReference type="EMBL" id="KB469447">
    <property type="protein sequence ID" value="EPQ49956.1"/>
    <property type="molecule type" value="Genomic_DNA"/>
</dbReference>
<accession>S7PPW5</accession>
<dbReference type="InterPro" id="IPR036875">
    <property type="entry name" value="Znf_CCHC_sf"/>
</dbReference>
<keyword evidence="1" id="KW-0507">mRNA processing</keyword>
<dbReference type="InterPro" id="IPR001878">
    <property type="entry name" value="Znf_CCHC"/>
</dbReference>
<feature type="compositionally biased region" description="Low complexity" evidence="3">
    <location>
        <begin position="83"/>
        <end position="103"/>
    </location>
</feature>
<dbReference type="GeneID" id="19303034"/>
<sequence>MTTRRGIPGELDIASLDNSAANVSVASVEEVDSAPAPGAAGERVEPPSVPSVGNADARPVVHGEAMVTNGTEAQSVLSGHPLSGTEGPGAPSSPPSSRTSTPSFTLRRVDWSEVREDGDNVGGGIPASWCDRVNLQPNMLIDILSGIEDANERFAVLDYHLMKTKESKKQSPEDKAVRDADDSSRAMISEEVPSPHAKAARFAPVTGPDEVLVMRTVGTTEGHIENVPADSRNHSAKEVRSTISPSDVVRGAKTITTIKSEPHVGRAGSQVPSTGYIQTILGGDPPGSDPSDSSSDSGNDSDDERISDTSSARSDTSLNTRQRKKLKRKLYKASRRIKSKHENKLPKGVRIEEPSRWDGTPNYDRNEAKTVLKTSTVTSPNIETAAALAAESRGDSNRNLNAASLHRASTAITQAGDSANRIRKSPNTPGINNTSSGGTATKNNIRGISTNQRRLSQTEMDELRSAGKCFNCREVGHNSRNCPDRHSARAPRLRSANIRASSVNIGRLEQLTKEQDTMLKLSACRLERLAPDPACNPEGVGSLLGDNEVLAIDVRFLVYFVSDDIVILDREQNSTFCLPLLWFRRKRFRQFFRRLPSYLEGLLALKDNDDFVVSDIDMSSQSDAPWFSLEHINSELCSQANSEDDLVARQILLEGDNESESGEEQADESTCSSMPSLVTVSDSTVSGSTDSLVRAVWHFLL</sequence>
<dbReference type="HOGENOM" id="CLU_393324_0_0_1"/>
<evidence type="ECO:0000256" key="1">
    <source>
        <dbReference type="ARBA" id="ARBA00022664"/>
    </source>
</evidence>
<feature type="region of interest" description="Disordered" evidence="3">
    <location>
        <begin position="259"/>
        <end position="364"/>
    </location>
</feature>
<feature type="region of interest" description="Disordered" evidence="3">
    <location>
        <begin position="28"/>
        <end position="104"/>
    </location>
</feature>
<evidence type="ECO:0000256" key="2">
    <source>
        <dbReference type="PROSITE-ProRule" id="PRU00047"/>
    </source>
</evidence>
<dbReference type="GO" id="GO:0003676">
    <property type="term" value="F:nucleic acid binding"/>
    <property type="evidence" value="ECO:0007669"/>
    <property type="project" value="InterPro"/>
</dbReference>
<dbReference type="AlphaFoldDB" id="S7PPW5"/>
<feature type="compositionally biased region" description="Basic residues" evidence="3">
    <location>
        <begin position="321"/>
        <end position="339"/>
    </location>
</feature>
<dbReference type="SUPFAM" id="SSF57756">
    <property type="entry name" value="Retrovirus zinc finger-like domains"/>
    <property type="match status" value="1"/>
</dbReference>
<gene>
    <name evidence="5" type="ORF">GLOTRDRAFT_134407</name>
</gene>
<evidence type="ECO:0000256" key="3">
    <source>
        <dbReference type="SAM" id="MobiDB-lite"/>
    </source>
</evidence>
<feature type="compositionally biased region" description="Polar residues" evidence="3">
    <location>
        <begin position="425"/>
        <end position="444"/>
    </location>
</feature>
<name>S7PPW5_GLOTA</name>
<keyword evidence="6" id="KW-1185">Reference proteome</keyword>
<evidence type="ECO:0000313" key="5">
    <source>
        <dbReference type="EMBL" id="EPQ49956.1"/>
    </source>
</evidence>
<feature type="compositionally biased region" description="Basic and acidic residues" evidence="3">
    <location>
        <begin position="340"/>
        <end position="356"/>
    </location>
</feature>
<dbReference type="Gene3D" id="4.10.60.10">
    <property type="entry name" value="Zinc finger, CCHC-type"/>
    <property type="match status" value="1"/>
</dbReference>
<protein>
    <recommendedName>
        <fullName evidence="4">CCHC-type domain-containing protein</fullName>
    </recommendedName>
</protein>
<dbReference type="SMART" id="SM00343">
    <property type="entry name" value="ZnF_C2HC"/>
    <property type="match status" value="1"/>
</dbReference>
<keyword evidence="2" id="KW-0862">Zinc</keyword>
<feature type="compositionally biased region" description="Polar residues" evidence="3">
    <location>
        <begin position="308"/>
        <end position="320"/>
    </location>
</feature>
<feature type="compositionally biased region" description="Polar residues" evidence="3">
    <location>
        <begin position="68"/>
        <end position="77"/>
    </location>
</feature>
<evidence type="ECO:0000313" key="6">
    <source>
        <dbReference type="Proteomes" id="UP000030669"/>
    </source>
</evidence>
<feature type="compositionally biased region" description="Basic and acidic residues" evidence="3">
    <location>
        <begin position="231"/>
        <end position="240"/>
    </location>
</feature>
<reference evidence="5 6" key="1">
    <citation type="journal article" date="2012" name="Science">
        <title>The Paleozoic origin of enzymatic lignin decomposition reconstructed from 31 fungal genomes.</title>
        <authorList>
            <person name="Floudas D."/>
            <person name="Binder M."/>
            <person name="Riley R."/>
            <person name="Barry K."/>
            <person name="Blanchette R.A."/>
            <person name="Henrissat B."/>
            <person name="Martinez A.T."/>
            <person name="Otillar R."/>
            <person name="Spatafora J.W."/>
            <person name="Yadav J.S."/>
            <person name="Aerts A."/>
            <person name="Benoit I."/>
            <person name="Boyd A."/>
            <person name="Carlson A."/>
            <person name="Copeland A."/>
            <person name="Coutinho P.M."/>
            <person name="de Vries R.P."/>
            <person name="Ferreira P."/>
            <person name="Findley K."/>
            <person name="Foster B."/>
            <person name="Gaskell J."/>
            <person name="Glotzer D."/>
            <person name="Gorecki P."/>
            <person name="Heitman J."/>
            <person name="Hesse C."/>
            <person name="Hori C."/>
            <person name="Igarashi K."/>
            <person name="Jurgens J.A."/>
            <person name="Kallen N."/>
            <person name="Kersten P."/>
            <person name="Kohler A."/>
            <person name="Kuees U."/>
            <person name="Kumar T.K.A."/>
            <person name="Kuo A."/>
            <person name="LaButti K."/>
            <person name="Larrondo L.F."/>
            <person name="Lindquist E."/>
            <person name="Ling A."/>
            <person name="Lombard V."/>
            <person name="Lucas S."/>
            <person name="Lundell T."/>
            <person name="Martin R."/>
            <person name="McLaughlin D.J."/>
            <person name="Morgenstern I."/>
            <person name="Morin E."/>
            <person name="Murat C."/>
            <person name="Nagy L.G."/>
            <person name="Nolan M."/>
            <person name="Ohm R.A."/>
            <person name="Patyshakuliyeva A."/>
            <person name="Rokas A."/>
            <person name="Ruiz-Duenas F.J."/>
            <person name="Sabat G."/>
            <person name="Salamov A."/>
            <person name="Samejima M."/>
            <person name="Schmutz J."/>
            <person name="Slot J.C."/>
            <person name="St John F."/>
            <person name="Stenlid J."/>
            <person name="Sun H."/>
            <person name="Sun S."/>
            <person name="Syed K."/>
            <person name="Tsang A."/>
            <person name="Wiebenga A."/>
            <person name="Young D."/>
            <person name="Pisabarro A."/>
            <person name="Eastwood D.C."/>
            <person name="Martin F."/>
            <person name="Cullen D."/>
            <person name="Grigoriev I.V."/>
            <person name="Hibbett D.S."/>
        </authorList>
    </citation>
    <scope>NUCLEOTIDE SEQUENCE [LARGE SCALE GENOMIC DNA]</scope>
    <source>
        <strain evidence="5 6">ATCC 11539</strain>
    </source>
</reference>
<dbReference type="PROSITE" id="PS50158">
    <property type="entry name" value="ZF_CCHC"/>
    <property type="match status" value="1"/>
</dbReference>
<organism evidence="5 6">
    <name type="scientific">Gloeophyllum trabeum (strain ATCC 11539 / FP-39264 / Madison 617)</name>
    <name type="common">Brown rot fungus</name>
    <dbReference type="NCBI Taxonomy" id="670483"/>
    <lineage>
        <taxon>Eukaryota</taxon>
        <taxon>Fungi</taxon>
        <taxon>Dikarya</taxon>
        <taxon>Basidiomycota</taxon>
        <taxon>Agaricomycotina</taxon>
        <taxon>Agaricomycetes</taxon>
        <taxon>Gloeophyllales</taxon>
        <taxon>Gloeophyllaceae</taxon>
        <taxon>Gloeophyllum</taxon>
    </lineage>
</organism>
<dbReference type="OrthoDB" id="3267748at2759"/>
<dbReference type="KEGG" id="gtr:GLOTRDRAFT_134407"/>
<dbReference type="RefSeq" id="XP_007871588.1">
    <property type="nucleotide sequence ID" value="XM_007873397.1"/>
</dbReference>
<proteinExistence type="predicted"/>
<keyword evidence="2" id="KW-0479">Metal-binding</keyword>
<feature type="region of interest" description="Disordered" evidence="3">
    <location>
        <begin position="224"/>
        <end position="246"/>
    </location>
</feature>
<dbReference type="GO" id="GO:0006397">
    <property type="term" value="P:mRNA processing"/>
    <property type="evidence" value="ECO:0007669"/>
    <property type="project" value="UniProtKB-KW"/>
</dbReference>
<feature type="region of interest" description="Disordered" evidence="3">
    <location>
        <begin position="420"/>
        <end position="444"/>
    </location>
</feature>
<feature type="compositionally biased region" description="Low complexity" evidence="3">
    <location>
        <begin position="289"/>
        <end position="298"/>
    </location>
</feature>
<keyword evidence="2" id="KW-0863">Zinc-finger</keyword>
<dbReference type="GO" id="GO:0008270">
    <property type="term" value="F:zinc ion binding"/>
    <property type="evidence" value="ECO:0007669"/>
    <property type="project" value="UniProtKB-KW"/>
</dbReference>
<feature type="domain" description="CCHC-type" evidence="4">
    <location>
        <begin position="468"/>
        <end position="484"/>
    </location>
</feature>